<keyword evidence="9" id="KW-1185">Reference proteome</keyword>
<sequence>MTAPYAPRTDRPGSVVPDLPRTDPATRVAVTRPLDPSTDLLAVLPAPTGTAAFVVGGDGLVGWGTHAVLRTSGPDAAARIGAWVTRTLGALEHDSDVPGAGPVAFVSLGFDDPDTAVAVIPSVLLGRRDGVAFRTVIGAPSVRTPVPVSAPGRISWSDAGMSAAAFTTAVAAARSRIRAGELEKVVLAHDLEAQAEHPIDERLLLQHLADAYPSCATFAVDGLLGASPELLVRRRGTRISSRVLAGTAWPERSGAAVATELLSSAKDLAEHRFAANSVADTLRAVTAELDVPAGPRPLALANLTHLATDITGVLADPSLSALDVASRLHPTAAVGGTPRDVARQVIRELEAGPRGRYAAPVGWIDAAGDGDFAIALRCAQVSGRTVRLFAGCGVVAGSDPEHEAREAQVKMIPVRDALERTAR</sequence>
<dbReference type="InterPro" id="IPR004561">
    <property type="entry name" value="IsoChor_synthase"/>
</dbReference>
<comment type="similarity">
    <text evidence="2">Belongs to the isochorismate synthase family.</text>
</comment>
<evidence type="ECO:0000256" key="6">
    <source>
        <dbReference type="SAM" id="MobiDB-lite"/>
    </source>
</evidence>
<accession>A0A7K1FK07</accession>
<name>A0A7K1FK07_9ACTN</name>
<dbReference type="EMBL" id="WLYK01000003">
    <property type="protein sequence ID" value="MTD14477.1"/>
    <property type="molecule type" value="Genomic_DNA"/>
</dbReference>
<dbReference type="GO" id="GO:0008909">
    <property type="term" value="F:isochorismate synthase activity"/>
    <property type="evidence" value="ECO:0007669"/>
    <property type="project" value="UniProtKB-EC"/>
</dbReference>
<proteinExistence type="inferred from homology"/>
<dbReference type="PANTHER" id="PTHR42839">
    <property type="entry name" value="ISOCHORISMATE SYNTHASE ENTC"/>
    <property type="match status" value="1"/>
</dbReference>
<feature type="region of interest" description="Disordered" evidence="6">
    <location>
        <begin position="1"/>
        <end position="24"/>
    </location>
</feature>
<evidence type="ECO:0000256" key="5">
    <source>
        <dbReference type="ARBA" id="ARBA00041564"/>
    </source>
</evidence>
<keyword evidence="4 8" id="KW-0413">Isomerase</keyword>
<evidence type="ECO:0000256" key="4">
    <source>
        <dbReference type="ARBA" id="ARBA00023235"/>
    </source>
</evidence>
<dbReference type="AlphaFoldDB" id="A0A7K1FK07"/>
<dbReference type="Proteomes" id="UP000460221">
    <property type="component" value="Unassembled WGS sequence"/>
</dbReference>
<evidence type="ECO:0000256" key="2">
    <source>
        <dbReference type="ARBA" id="ARBA00005297"/>
    </source>
</evidence>
<feature type="domain" description="Chorismate-utilising enzyme C-terminal" evidence="7">
    <location>
        <begin position="164"/>
        <end position="410"/>
    </location>
</feature>
<evidence type="ECO:0000256" key="3">
    <source>
        <dbReference type="ARBA" id="ARBA00012824"/>
    </source>
</evidence>
<reference evidence="8 9" key="1">
    <citation type="submission" date="2019-11" db="EMBL/GenBank/DDBJ databases">
        <authorList>
            <person name="Jiang L.-Q."/>
        </authorList>
    </citation>
    <scope>NUCLEOTIDE SEQUENCE [LARGE SCALE GENOMIC DNA]</scope>
    <source>
        <strain evidence="8 9">YIM 132087</strain>
    </source>
</reference>
<gene>
    <name evidence="8" type="ORF">GIS00_11020</name>
</gene>
<evidence type="ECO:0000313" key="9">
    <source>
        <dbReference type="Proteomes" id="UP000460221"/>
    </source>
</evidence>
<comment type="catalytic activity">
    <reaction evidence="1">
        <text>chorismate = isochorismate</text>
        <dbReference type="Rhea" id="RHEA:18985"/>
        <dbReference type="ChEBI" id="CHEBI:29748"/>
        <dbReference type="ChEBI" id="CHEBI:29780"/>
        <dbReference type="EC" id="5.4.4.2"/>
    </reaction>
</comment>
<organism evidence="8 9">
    <name type="scientific">Nakamurella alba</name>
    <dbReference type="NCBI Taxonomy" id="2665158"/>
    <lineage>
        <taxon>Bacteria</taxon>
        <taxon>Bacillati</taxon>
        <taxon>Actinomycetota</taxon>
        <taxon>Actinomycetes</taxon>
        <taxon>Nakamurellales</taxon>
        <taxon>Nakamurellaceae</taxon>
        <taxon>Nakamurella</taxon>
    </lineage>
</organism>
<evidence type="ECO:0000256" key="1">
    <source>
        <dbReference type="ARBA" id="ARBA00000799"/>
    </source>
</evidence>
<dbReference type="RefSeq" id="WP_154768492.1">
    <property type="nucleotide sequence ID" value="NZ_WLYK01000003.1"/>
</dbReference>
<evidence type="ECO:0000313" key="8">
    <source>
        <dbReference type="EMBL" id="MTD14477.1"/>
    </source>
</evidence>
<protein>
    <recommendedName>
        <fullName evidence="3">isochorismate synthase</fullName>
        <ecNumber evidence="3">5.4.4.2</ecNumber>
    </recommendedName>
    <alternativeName>
        <fullName evidence="5">Isochorismate mutase</fullName>
    </alternativeName>
</protein>
<dbReference type="SUPFAM" id="SSF56322">
    <property type="entry name" value="ADC synthase"/>
    <property type="match status" value="1"/>
</dbReference>
<comment type="caution">
    <text evidence="8">The sequence shown here is derived from an EMBL/GenBank/DDBJ whole genome shotgun (WGS) entry which is preliminary data.</text>
</comment>
<dbReference type="EC" id="5.4.4.2" evidence="3"/>
<dbReference type="InterPro" id="IPR005801">
    <property type="entry name" value="ADC_synthase"/>
</dbReference>
<dbReference type="InterPro" id="IPR015890">
    <property type="entry name" value="Chorismate_C"/>
</dbReference>
<dbReference type="PRINTS" id="PR00095">
    <property type="entry name" value="ANTSNTHASEI"/>
</dbReference>
<dbReference type="Gene3D" id="3.60.120.10">
    <property type="entry name" value="Anthranilate synthase"/>
    <property type="match status" value="1"/>
</dbReference>
<evidence type="ECO:0000259" key="7">
    <source>
        <dbReference type="Pfam" id="PF00425"/>
    </source>
</evidence>
<dbReference type="NCBIfam" id="TIGR00543">
    <property type="entry name" value="isochor_syn"/>
    <property type="match status" value="1"/>
</dbReference>
<dbReference type="InterPro" id="IPR019999">
    <property type="entry name" value="Anth_synth_I-like"/>
</dbReference>
<dbReference type="Pfam" id="PF00425">
    <property type="entry name" value="Chorismate_bind"/>
    <property type="match status" value="1"/>
</dbReference>
<dbReference type="PANTHER" id="PTHR42839:SF2">
    <property type="entry name" value="ISOCHORISMATE SYNTHASE ENTC"/>
    <property type="match status" value="1"/>
</dbReference>